<comment type="function">
    <text evidence="10 11">Phosphorylation of dTMP to form dTDP in both de novo and salvage pathways of dTTP synthesis.</text>
</comment>
<accession>A0A3N6R2N7</accession>
<dbReference type="Proteomes" id="UP000269154">
    <property type="component" value="Unassembled WGS sequence"/>
</dbReference>
<comment type="similarity">
    <text evidence="1 11">Belongs to the thymidylate kinase family.</text>
</comment>
<dbReference type="InterPro" id="IPR018095">
    <property type="entry name" value="Thymidylate_kin_CS"/>
</dbReference>
<dbReference type="OrthoDB" id="9774907at2"/>
<proteinExistence type="inferred from homology"/>
<dbReference type="HAMAP" id="MF_00165">
    <property type="entry name" value="Thymidylate_kinase"/>
    <property type="match status" value="1"/>
</dbReference>
<gene>
    <name evidence="11" type="primary">tmk</name>
    <name evidence="13" type="ORF">D5R40_29725</name>
</gene>
<feature type="domain" description="Thymidylate kinase-like" evidence="12">
    <location>
        <begin position="8"/>
        <end position="209"/>
    </location>
</feature>
<dbReference type="GO" id="GO:0006235">
    <property type="term" value="P:dTTP biosynthetic process"/>
    <property type="evidence" value="ECO:0007669"/>
    <property type="project" value="UniProtKB-UniRule"/>
</dbReference>
<evidence type="ECO:0000256" key="2">
    <source>
        <dbReference type="ARBA" id="ARBA00012980"/>
    </source>
</evidence>
<dbReference type="AlphaFoldDB" id="A0A3N6R2N7"/>
<dbReference type="NCBIfam" id="TIGR00041">
    <property type="entry name" value="DTMP_kinase"/>
    <property type="match status" value="1"/>
</dbReference>
<evidence type="ECO:0000256" key="11">
    <source>
        <dbReference type="HAMAP-Rule" id="MF_00165"/>
    </source>
</evidence>
<dbReference type="EC" id="2.7.4.9" evidence="2 11"/>
<sequence length="221" mass="25166">MIGKFIVFEGVEGGGKTTQIQLLQNWLLYKKQSNKLLSKFIDLEVIVTREPGGTKLGQALRVLLLNTDISGEQIQERAELLLYAADRSQHIENLIKPYLEKGAIVLCDRFTDSTIAYQGYGRGLDLDLIQKLNHIATGGLKSDLTFWLDIDVKIGLTRAKNRGKIDRMEQADIQFHKRVQKGYQELAKSNPSIVRIDANLTIDKVQEQIQEVMRKKLIEWT</sequence>
<evidence type="ECO:0000256" key="4">
    <source>
        <dbReference type="ARBA" id="ARBA00022679"/>
    </source>
</evidence>
<dbReference type="PANTHER" id="PTHR10344:SF4">
    <property type="entry name" value="UMP-CMP KINASE 2, MITOCHONDRIAL"/>
    <property type="match status" value="1"/>
</dbReference>
<dbReference type="FunFam" id="3.40.50.300:FF:000225">
    <property type="entry name" value="Thymidylate kinase"/>
    <property type="match status" value="1"/>
</dbReference>
<dbReference type="GO" id="GO:0006227">
    <property type="term" value="P:dUDP biosynthetic process"/>
    <property type="evidence" value="ECO:0007669"/>
    <property type="project" value="TreeGrafter"/>
</dbReference>
<evidence type="ECO:0000313" key="13">
    <source>
        <dbReference type="EMBL" id="RQH24879.1"/>
    </source>
</evidence>
<feature type="binding site" evidence="11">
    <location>
        <begin position="10"/>
        <end position="17"/>
    </location>
    <ligand>
        <name>ATP</name>
        <dbReference type="ChEBI" id="CHEBI:30616"/>
    </ligand>
</feature>
<evidence type="ECO:0000256" key="5">
    <source>
        <dbReference type="ARBA" id="ARBA00022727"/>
    </source>
</evidence>
<evidence type="ECO:0000256" key="7">
    <source>
        <dbReference type="ARBA" id="ARBA00022777"/>
    </source>
</evidence>
<dbReference type="PROSITE" id="PS01331">
    <property type="entry name" value="THYMIDYLATE_KINASE"/>
    <property type="match status" value="1"/>
</dbReference>
<evidence type="ECO:0000259" key="12">
    <source>
        <dbReference type="Pfam" id="PF02223"/>
    </source>
</evidence>
<dbReference type="InterPro" id="IPR027417">
    <property type="entry name" value="P-loop_NTPase"/>
</dbReference>
<keyword evidence="14" id="KW-1185">Reference proteome</keyword>
<dbReference type="RefSeq" id="WP_124145466.1">
    <property type="nucleotide sequence ID" value="NZ_CAWOKI010000089.1"/>
</dbReference>
<comment type="caution">
    <text evidence="13">The sequence shown here is derived from an EMBL/GenBank/DDBJ whole genome shotgun (WGS) entry which is preliminary data.</text>
</comment>
<dbReference type="InterPro" id="IPR018094">
    <property type="entry name" value="Thymidylate_kinase"/>
</dbReference>
<dbReference type="GO" id="GO:0004798">
    <property type="term" value="F:dTMP kinase activity"/>
    <property type="evidence" value="ECO:0007669"/>
    <property type="project" value="UniProtKB-UniRule"/>
</dbReference>
<keyword evidence="6 11" id="KW-0547">Nucleotide-binding</keyword>
<dbReference type="Pfam" id="PF02223">
    <property type="entry name" value="Thymidylate_kin"/>
    <property type="match status" value="1"/>
</dbReference>
<reference evidence="13 14" key="1">
    <citation type="journal article" date="2018" name="ACS Chem. Biol.">
        <title>Ketoreductase domain dysfunction expands chemodiversity: malyngamide biosynthesis in the cyanobacterium Okeania hirsuta.</title>
        <authorList>
            <person name="Moss N.A."/>
            <person name="Leao T."/>
            <person name="Rankin M."/>
            <person name="McCullough T.M."/>
            <person name="Qu P."/>
            <person name="Korobeynikov A."/>
            <person name="Smith J.L."/>
            <person name="Gerwick L."/>
            <person name="Gerwick W.H."/>
        </authorList>
    </citation>
    <scope>NUCLEOTIDE SEQUENCE [LARGE SCALE GENOMIC DNA]</scope>
    <source>
        <strain evidence="13 14">PAB10Feb10-1</strain>
    </source>
</reference>
<comment type="catalytic activity">
    <reaction evidence="9 11">
        <text>dTMP + ATP = dTDP + ADP</text>
        <dbReference type="Rhea" id="RHEA:13517"/>
        <dbReference type="ChEBI" id="CHEBI:30616"/>
        <dbReference type="ChEBI" id="CHEBI:58369"/>
        <dbReference type="ChEBI" id="CHEBI:63528"/>
        <dbReference type="ChEBI" id="CHEBI:456216"/>
        <dbReference type="EC" id="2.7.4.9"/>
    </reaction>
</comment>
<dbReference type="Gene3D" id="3.40.50.300">
    <property type="entry name" value="P-loop containing nucleotide triphosphate hydrolases"/>
    <property type="match status" value="1"/>
</dbReference>
<protein>
    <recommendedName>
        <fullName evidence="3 11">Thymidylate kinase</fullName>
        <ecNumber evidence="2 11">2.7.4.9</ecNumber>
    </recommendedName>
    <alternativeName>
        <fullName evidence="11">dTMP kinase</fullName>
    </alternativeName>
</protein>
<keyword evidence="7 11" id="KW-0418">Kinase</keyword>
<dbReference type="GO" id="GO:0006233">
    <property type="term" value="P:dTDP biosynthetic process"/>
    <property type="evidence" value="ECO:0007669"/>
    <property type="project" value="InterPro"/>
</dbReference>
<evidence type="ECO:0000256" key="10">
    <source>
        <dbReference type="ARBA" id="ARBA00057735"/>
    </source>
</evidence>
<dbReference type="InterPro" id="IPR039430">
    <property type="entry name" value="Thymidylate_kin-like_dom"/>
</dbReference>
<dbReference type="GO" id="GO:0005829">
    <property type="term" value="C:cytosol"/>
    <property type="evidence" value="ECO:0007669"/>
    <property type="project" value="TreeGrafter"/>
</dbReference>
<dbReference type="SUPFAM" id="SSF52540">
    <property type="entry name" value="P-loop containing nucleoside triphosphate hydrolases"/>
    <property type="match status" value="1"/>
</dbReference>
<evidence type="ECO:0000313" key="14">
    <source>
        <dbReference type="Proteomes" id="UP000269154"/>
    </source>
</evidence>
<evidence type="ECO:0000256" key="9">
    <source>
        <dbReference type="ARBA" id="ARBA00048743"/>
    </source>
</evidence>
<keyword evidence="4 11" id="KW-0808">Transferase</keyword>
<dbReference type="CDD" id="cd01672">
    <property type="entry name" value="TMPK"/>
    <property type="match status" value="1"/>
</dbReference>
<evidence type="ECO:0000256" key="3">
    <source>
        <dbReference type="ARBA" id="ARBA00017144"/>
    </source>
</evidence>
<dbReference type="PANTHER" id="PTHR10344">
    <property type="entry name" value="THYMIDYLATE KINASE"/>
    <property type="match status" value="1"/>
</dbReference>
<evidence type="ECO:0000256" key="6">
    <source>
        <dbReference type="ARBA" id="ARBA00022741"/>
    </source>
</evidence>
<name>A0A3N6R2N7_9CYAN</name>
<dbReference type="EMBL" id="RCBY01000317">
    <property type="protein sequence ID" value="RQH24879.1"/>
    <property type="molecule type" value="Genomic_DNA"/>
</dbReference>
<keyword evidence="8 11" id="KW-0067">ATP-binding</keyword>
<organism evidence="13 14">
    <name type="scientific">Okeania hirsuta</name>
    <dbReference type="NCBI Taxonomy" id="1458930"/>
    <lineage>
        <taxon>Bacteria</taxon>
        <taxon>Bacillati</taxon>
        <taxon>Cyanobacteriota</taxon>
        <taxon>Cyanophyceae</taxon>
        <taxon>Oscillatoriophycideae</taxon>
        <taxon>Oscillatoriales</taxon>
        <taxon>Microcoleaceae</taxon>
        <taxon>Okeania</taxon>
    </lineage>
</organism>
<evidence type="ECO:0000256" key="1">
    <source>
        <dbReference type="ARBA" id="ARBA00009776"/>
    </source>
</evidence>
<evidence type="ECO:0000256" key="8">
    <source>
        <dbReference type="ARBA" id="ARBA00022840"/>
    </source>
</evidence>
<dbReference type="GO" id="GO:0005524">
    <property type="term" value="F:ATP binding"/>
    <property type="evidence" value="ECO:0007669"/>
    <property type="project" value="UniProtKB-UniRule"/>
</dbReference>
<keyword evidence="5 11" id="KW-0545">Nucleotide biosynthesis</keyword>